<evidence type="ECO:0000256" key="6">
    <source>
        <dbReference type="ARBA" id="ARBA00048552"/>
    </source>
</evidence>
<dbReference type="GO" id="GO:0006351">
    <property type="term" value="P:DNA-templated transcription"/>
    <property type="evidence" value="ECO:0007669"/>
    <property type="project" value="UniProtKB-UniRule"/>
</dbReference>
<dbReference type="GO" id="GO:0003677">
    <property type="term" value="F:DNA binding"/>
    <property type="evidence" value="ECO:0007669"/>
    <property type="project" value="UniProtKB-UniRule"/>
</dbReference>
<accession>A0A7V0Q5Q7</accession>
<gene>
    <name evidence="7 8" type="primary">rpoZ</name>
    <name evidence="8" type="ORF">ENH14_02210</name>
</gene>
<name>A0A7V0Q5Q7_UNCW3</name>
<dbReference type="NCBIfam" id="TIGR00690">
    <property type="entry name" value="rpoZ"/>
    <property type="match status" value="1"/>
</dbReference>
<evidence type="ECO:0000256" key="2">
    <source>
        <dbReference type="ARBA" id="ARBA00022478"/>
    </source>
</evidence>
<keyword evidence="4 7" id="KW-0548">Nucleotidyltransferase</keyword>
<keyword evidence="5 7" id="KW-0804">Transcription</keyword>
<evidence type="ECO:0000256" key="7">
    <source>
        <dbReference type="HAMAP-Rule" id="MF_00366"/>
    </source>
</evidence>
<proteinExistence type="inferred from homology"/>
<dbReference type="InterPro" id="IPR036161">
    <property type="entry name" value="RPB6/omega-like_sf"/>
</dbReference>
<comment type="similarity">
    <text evidence="1 7">Belongs to the RNA polymerase subunit omega family.</text>
</comment>
<protein>
    <recommendedName>
        <fullName evidence="7">DNA-directed RNA polymerase subunit omega</fullName>
        <shortName evidence="7">RNAP omega subunit</shortName>
        <ecNumber evidence="7">2.7.7.6</ecNumber>
    </recommendedName>
    <alternativeName>
        <fullName evidence="7">RNA polymerase omega subunit</fullName>
    </alternativeName>
    <alternativeName>
        <fullName evidence="7">Transcriptase subunit omega</fullName>
    </alternativeName>
</protein>
<dbReference type="HAMAP" id="MF_00366">
    <property type="entry name" value="RNApol_bact_RpoZ"/>
    <property type="match status" value="1"/>
</dbReference>
<organism evidence="8">
    <name type="scientific">candidate division WOR-3 bacterium</name>
    <dbReference type="NCBI Taxonomy" id="2052148"/>
    <lineage>
        <taxon>Bacteria</taxon>
        <taxon>Bacteria division WOR-3</taxon>
    </lineage>
</organism>
<reference evidence="8" key="1">
    <citation type="journal article" date="2020" name="mSystems">
        <title>Genome- and Community-Level Interaction Insights into Carbon Utilization and Element Cycling Functions of Hydrothermarchaeota in Hydrothermal Sediment.</title>
        <authorList>
            <person name="Zhou Z."/>
            <person name="Liu Y."/>
            <person name="Xu W."/>
            <person name="Pan J."/>
            <person name="Luo Z.H."/>
            <person name="Li M."/>
        </authorList>
    </citation>
    <scope>NUCLEOTIDE SEQUENCE [LARGE SCALE GENOMIC DNA]</scope>
    <source>
        <strain evidence="8">HyVt-28</strain>
    </source>
</reference>
<dbReference type="GO" id="GO:0000428">
    <property type="term" value="C:DNA-directed RNA polymerase complex"/>
    <property type="evidence" value="ECO:0007669"/>
    <property type="project" value="UniProtKB-KW"/>
</dbReference>
<comment type="caution">
    <text evidence="8">The sequence shown here is derived from an EMBL/GenBank/DDBJ whole genome shotgun (WGS) entry which is preliminary data.</text>
</comment>
<dbReference type="Gene3D" id="3.90.940.10">
    <property type="match status" value="1"/>
</dbReference>
<dbReference type="Proteomes" id="UP000886381">
    <property type="component" value="Unassembled WGS sequence"/>
</dbReference>
<dbReference type="EC" id="2.7.7.6" evidence="7"/>
<dbReference type="EMBL" id="DRDR01000092">
    <property type="protein sequence ID" value="HDL60249.1"/>
    <property type="molecule type" value="Genomic_DNA"/>
</dbReference>
<comment type="catalytic activity">
    <reaction evidence="6 7">
        <text>RNA(n) + a ribonucleoside 5'-triphosphate = RNA(n+1) + diphosphate</text>
        <dbReference type="Rhea" id="RHEA:21248"/>
        <dbReference type="Rhea" id="RHEA-COMP:14527"/>
        <dbReference type="Rhea" id="RHEA-COMP:17342"/>
        <dbReference type="ChEBI" id="CHEBI:33019"/>
        <dbReference type="ChEBI" id="CHEBI:61557"/>
        <dbReference type="ChEBI" id="CHEBI:140395"/>
        <dbReference type="EC" id="2.7.7.6"/>
    </reaction>
</comment>
<keyword evidence="3 7" id="KW-0808">Transferase</keyword>
<comment type="function">
    <text evidence="7">Promotes RNA polymerase assembly. Latches the N- and C-terminal regions of the beta' subunit thereby facilitating its interaction with the beta and alpha subunits.</text>
</comment>
<dbReference type="InterPro" id="IPR003716">
    <property type="entry name" value="DNA-dir_RNA_pol_omega"/>
</dbReference>
<evidence type="ECO:0000256" key="1">
    <source>
        <dbReference type="ARBA" id="ARBA00006711"/>
    </source>
</evidence>
<sequence>MKKIITVEDIWRRFNNKYFAIVLASREARKIARDIREDRLKTDEKPTMLALKKLINGEIKYRTIKRRVKILHDFEVTYESDSGDIR</sequence>
<dbReference type="AlphaFoldDB" id="A0A7V0Q5Q7"/>
<evidence type="ECO:0000256" key="3">
    <source>
        <dbReference type="ARBA" id="ARBA00022679"/>
    </source>
</evidence>
<evidence type="ECO:0000313" key="8">
    <source>
        <dbReference type="EMBL" id="HDL60249.1"/>
    </source>
</evidence>
<comment type="subunit">
    <text evidence="7">The RNAP catalytic core consists of 2 alpha, 1 beta, 1 beta' and 1 omega subunit. When a sigma factor is associated with the core the holoenzyme is formed, which can initiate transcription.</text>
</comment>
<keyword evidence="2 7" id="KW-0240">DNA-directed RNA polymerase</keyword>
<dbReference type="GO" id="GO:0003899">
    <property type="term" value="F:DNA-directed RNA polymerase activity"/>
    <property type="evidence" value="ECO:0007669"/>
    <property type="project" value="UniProtKB-UniRule"/>
</dbReference>
<dbReference type="SUPFAM" id="SSF63562">
    <property type="entry name" value="RPB6/omega subunit-like"/>
    <property type="match status" value="1"/>
</dbReference>
<evidence type="ECO:0000256" key="5">
    <source>
        <dbReference type="ARBA" id="ARBA00023163"/>
    </source>
</evidence>
<evidence type="ECO:0000256" key="4">
    <source>
        <dbReference type="ARBA" id="ARBA00022695"/>
    </source>
</evidence>